<evidence type="ECO:0000259" key="11">
    <source>
        <dbReference type="Pfam" id="PF01259"/>
    </source>
</evidence>
<evidence type="ECO:0000256" key="10">
    <source>
        <dbReference type="ARBA" id="ARBA00073447"/>
    </source>
</evidence>
<dbReference type="GO" id="GO:0004639">
    <property type="term" value="F:phosphoribosylaminoimidazolesuccinocarboxamide synthase activity"/>
    <property type="evidence" value="ECO:0007669"/>
    <property type="project" value="UniProtKB-EC"/>
</dbReference>
<keyword evidence="5" id="KW-0547">Nucleotide-binding</keyword>
<evidence type="ECO:0000256" key="9">
    <source>
        <dbReference type="ARBA" id="ARBA00048475"/>
    </source>
</evidence>
<organism evidence="12 13">
    <name type="scientific">Nannochloropsis salina CCMP1776</name>
    <dbReference type="NCBI Taxonomy" id="1027361"/>
    <lineage>
        <taxon>Eukaryota</taxon>
        <taxon>Sar</taxon>
        <taxon>Stramenopiles</taxon>
        <taxon>Ochrophyta</taxon>
        <taxon>Eustigmatophyceae</taxon>
        <taxon>Eustigmatales</taxon>
        <taxon>Monodopsidaceae</taxon>
        <taxon>Microchloropsis</taxon>
        <taxon>Microchloropsis salina</taxon>
    </lineage>
</organism>
<evidence type="ECO:0000256" key="5">
    <source>
        <dbReference type="ARBA" id="ARBA00022741"/>
    </source>
</evidence>
<evidence type="ECO:0000256" key="6">
    <source>
        <dbReference type="ARBA" id="ARBA00022755"/>
    </source>
</evidence>
<dbReference type="NCBIfam" id="NF009251">
    <property type="entry name" value="PRK12607.1"/>
    <property type="match status" value="1"/>
</dbReference>
<dbReference type="Gene3D" id="3.30.200.20">
    <property type="entry name" value="Phosphorylase Kinase, domain 1"/>
    <property type="match status" value="1"/>
</dbReference>
<evidence type="ECO:0000313" key="12">
    <source>
        <dbReference type="EMBL" id="TFJ81935.1"/>
    </source>
</evidence>
<dbReference type="OrthoDB" id="9991235at2759"/>
<dbReference type="GO" id="GO:0006189">
    <property type="term" value="P:'de novo' IMP biosynthetic process"/>
    <property type="evidence" value="ECO:0007669"/>
    <property type="project" value="UniProtKB-UniPathway"/>
</dbReference>
<feature type="domain" description="SAICAR synthetase/ADE2 N-terminal" evidence="11">
    <location>
        <begin position="52"/>
        <end position="297"/>
    </location>
</feature>
<keyword evidence="6" id="KW-0658">Purine biosynthesis</keyword>
<protein>
    <recommendedName>
        <fullName evidence="10">Phosphoribosylaminoimidazole-succinocarboxamide synthase, chloroplastic</fullName>
        <ecNumber evidence="3">6.3.2.6</ecNumber>
    </recommendedName>
    <alternativeName>
        <fullName evidence="8">SAICAR synthetase</fullName>
    </alternativeName>
</protein>
<evidence type="ECO:0000256" key="3">
    <source>
        <dbReference type="ARBA" id="ARBA00012217"/>
    </source>
</evidence>
<evidence type="ECO:0000256" key="8">
    <source>
        <dbReference type="ARBA" id="ARBA00030409"/>
    </source>
</evidence>
<comment type="caution">
    <text evidence="12">The sequence shown here is derived from an EMBL/GenBank/DDBJ whole genome shotgun (WGS) entry which is preliminary data.</text>
</comment>
<keyword evidence="7" id="KW-0067">ATP-binding</keyword>
<comment type="catalytic activity">
    <reaction evidence="9">
        <text>5-amino-1-(5-phospho-D-ribosyl)imidazole-4-carboxylate + L-aspartate + ATP = (2S)-2-[5-amino-1-(5-phospho-beta-D-ribosyl)imidazole-4-carboxamido]succinate + ADP + phosphate + 2 H(+)</text>
        <dbReference type="Rhea" id="RHEA:22628"/>
        <dbReference type="ChEBI" id="CHEBI:15378"/>
        <dbReference type="ChEBI" id="CHEBI:29991"/>
        <dbReference type="ChEBI" id="CHEBI:30616"/>
        <dbReference type="ChEBI" id="CHEBI:43474"/>
        <dbReference type="ChEBI" id="CHEBI:58443"/>
        <dbReference type="ChEBI" id="CHEBI:77657"/>
        <dbReference type="ChEBI" id="CHEBI:456216"/>
        <dbReference type="EC" id="6.3.2.6"/>
    </reaction>
</comment>
<dbReference type="FunFam" id="3.30.470.20:FF:000015">
    <property type="entry name" value="Phosphoribosylaminoimidazole-succinocarboxamide synthase"/>
    <property type="match status" value="1"/>
</dbReference>
<dbReference type="CDD" id="cd01414">
    <property type="entry name" value="SAICAR_synt_Sc"/>
    <property type="match status" value="1"/>
</dbReference>
<dbReference type="PROSITE" id="PS01058">
    <property type="entry name" value="SAICAR_SYNTHETASE_2"/>
    <property type="match status" value="1"/>
</dbReference>
<name>A0A4D9CWR3_9STRA</name>
<reference evidence="12 13" key="1">
    <citation type="submission" date="2019-01" db="EMBL/GenBank/DDBJ databases">
        <title>Nuclear Genome Assembly of the Microalgal Biofuel strain Nannochloropsis salina CCMP1776.</title>
        <authorList>
            <person name="Hovde B."/>
        </authorList>
    </citation>
    <scope>NUCLEOTIDE SEQUENCE [LARGE SCALE GENOMIC DNA]</scope>
    <source>
        <strain evidence="12 13">CCMP1776</strain>
    </source>
</reference>
<keyword evidence="4" id="KW-0436">Ligase</keyword>
<dbReference type="FunFam" id="3.30.200.20:FF:000199">
    <property type="entry name" value="Phosphoribosylaminoimidazole-succinocarboxamide synthase"/>
    <property type="match status" value="1"/>
</dbReference>
<comment type="similarity">
    <text evidence="2">Belongs to the SAICAR synthetase family.</text>
</comment>
<evidence type="ECO:0000256" key="4">
    <source>
        <dbReference type="ARBA" id="ARBA00022598"/>
    </source>
</evidence>
<dbReference type="PANTHER" id="PTHR43700:SF1">
    <property type="entry name" value="PHOSPHORIBOSYLAMINOIMIDAZOLE-SUCCINOCARBOXAMIDE SYNTHASE"/>
    <property type="match status" value="1"/>
</dbReference>
<dbReference type="PANTHER" id="PTHR43700">
    <property type="entry name" value="PHOSPHORIBOSYLAMINOIMIDAZOLE-SUCCINOCARBOXAMIDE SYNTHASE"/>
    <property type="match status" value="1"/>
</dbReference>
<proteinExistence type="inferred from homology"/>
<dbReference type="AlphaFoldDB" id="A0A4D9CWR3"/>
<comment type="pathway">
    <text evidence="1">Purine metabolism; IMP biosynthesis via de novo pathway; 5-amino-1-(5-phospho-D-ribosyl)imidazole-4-carboxamide from 5-amino-1-(5-phospho-D-ribosyl)imidazole-4-carboxylate: step 1/2.</text>
</comment>
<dbReference type="Pfam" id="PF01259">
    <property type="entry name" value="SAICAR_synt"/>
    <property type="match status" value="1"/>
</dbReference>
<dbReference type="HAMAP" id="MF_00137">
    <property type="entry name" value="SAICAR_synth"/>
    <property type="match status" value="1"/>
</dbReference>
<dbReference type="GO" id="GO:0005737">
    <property type="term" value="C:cytoplasm"/>
    <property type="evidence" value="ECO:0007669"/>
    <property type="project" value="TreeGrafter"/>
</dbReference>
<dbReference type="EMBL" id="SDOX01000121">
    <property type="protein sequence ID" value="TFJ81935.1"/>
    <property type="molecule type" value="Genomic_DNA"/>
</dbReference>
<dbReference type="EC" id="6.3.2.6" evidence="3"/>
<evidence type="ECO:0000313" key="13">
    <source>
        <dbReference type="Proteomes" id="UP000355283"/>
    </source>
</evidence>
<dbReference type="Proteomes" id="UP000355283">
    <property type="component" value="Unassembled WGS sequence"/>
</dbReference>
<evidence type="ECO:0000256" key="7">
    <source>
        <dbReference type="ARBA" id="ARBA00022840"/>
    </source>
</evidence>
<dbReference type="InterPro" id="IPR028923">
    <property type="entry name" value="SAICAR_synt/ADE2_N"/>
</dbReference>
<dbReference type="GO" id="GO:0005524">
    <property type="term" value="F:ATP binding"/>
    <property type="evidence" value="ECO:0007669"/>
    <property type="project" value="UniProtKB-KW"/>
</dbReference>
<dbReference type="Gene3D" id="3.30.470.20">
    <property type="entry name" value="ATP-grasp fold, B domain"/>
    <property type="match status" value="1"/>
</dbReference>
<dbReference type="SUPFAM" id="SSF56104">
    <property type="entry name" value="SAICAR synthase-like"/>
    <property type="match status" value="1"/>
</dbReference>
<dbReference type="InterPro" id="IPR018236">
    <property type="entry name" value="SAICAR_synthetase_CS"/>
</dbReference>
<keyword evidence="13" id="KW-1185">Reference proteome</keyword>
<sequence>MAATAPVAAPTSALITQAQQKTVAYLPRIDSQRAHTVSATDLEGAFQYEEKYVGKVRDVYTTADSLLLISTDRQSAFDRNLASIPFKGQVLNLTSQWWFEKSKDLVPNHILAVPHPNACIGKKCTVFPVEFVMRGYITGSTDTSLWTNYKKGVRQYCGHALPEGLKKNQQLANNLLTPTTKDAAHDELISAEEIVSSRRMSQEDWELCASYAHALFAFGQKVASARGLILVDTKYEFGKTADGQVIIVDEVHTPDSSRYWVAETYKARMAQGLEPENIDKEFLRLWFKDRCDPYKDATLPEAPAELVNELSRRYIMLYELITGLDFVFPEASVTTNDSLRAAIGAYYGRAQ</sequence>
<evidence type="ECO:0000256" key="2">
    <source>
        <dbReference type="ARBA" id="ARBA00010190"/>
    </source>
</evidence>
<gene>
    <name evidence="12" type="ORF">NSK_006603</name>
</gene>
<dbReference type="UniPathway" id="UPA00074">
    <property type="reaction ID" value="UER00131"/>
</dbReference>
<evidence type="ECO:0000256" key="1">
    <source>
        <dbReference type="ARBA" id="ARBA00004672"/>
    </source>
</evidence>
<accession>A0A4D9CWR3</accession>